<accession>A0A0A8ZFX5</accession>
<evidence type="ECO:0000313" key="1">
    <source>
        <dbReference type="EMBL" id="JAD38319.1"/>
    </source>
</evidence>
<sequence>MLASKTFVSICVQLSG</sequence>
<protein>
    <submittedName>
        <fullName evidence="1">Uncharacterized protein</fullName>
    </submittedName>
</protein>
<name>A0A0A8ZFX5_ARUDO</name>
<proteinExistence type="predicted"/>
<organism evidence="1">
    <name type="scientific">Arundo donax</name>
    <name type="common">Giant reed</name>
    <name type="synonym">Donax arundinaceus</name>
    <dbReference type="NCBI Taxonomy" id="35708"/>
    <lineage>
        <taxon>Eukaryota</taxon>
        <taxon>Viridiplantae</taxon>
        <taxon>Streptophyta</taxon>
        <taxon>Embryophyta</taxon>
        <taxon>Tracheophyta</taxon>
        <taxon>Spermatophyta</taxon>
        <taxon>Magnoliopsida</taxon>
        <taxon>Liliopsida</taxon>
        <taxon>Poales</taxon>
        <taxon>Poaceae</taxon>
        <taxon>PACMAD clade</taxon>
        <taxon>Arundinoideae</taxon>
        <taxon>Arundineae</taxon>
        <taxon>Arundo</taxon>
    </lineage>
</organism>
<dbReference type="EMBL" id="GBRH01259576">
    <property type="protein sequence ID" value="JAD38319.1"/>
    <property type="molecule type" value="Transcribed_RNA"/>
</dbReference>
<dbReference type="AlphaFoldDB" id="A0A0A8ZFX5"/>
<reference evidence="1" key="2">
    <citation type="journal article" date="2015" name="Data Brief">
        <title>Shoot transcriptome of the giant reed, Arundo donax.</title>
        <authorList>
            <person name="Barrero R.A."/>
            <person name="Guerrero F.D."/>
            <person name="Moolhuijzen P."/>
            <person name="Goolsby J.A."/>
            <person name="Tidwell J."/>
            <person name="Bellgard S.E."/>
            <person name="Bellgard M.I."/>
        </authorList>
    </citation>
    <scope>NUCLEOTIDE SEQUENCE</scope>
    <source>
        <tissue evidence="1">Shoot tissue taken approximately 20 cm above the soil surface</tissue>
    </source>
</reference>
<reference evidence="1" key="1">
    <citation type="submission" date="2014-09" db="EMBL/GenBank/DDBJ databases">
        <authorList>
            <person name="Magalhaes I.L.F."/>
            <person name="Oliveira U."/>
            <person name="Santos F.R."/>
            <person name="Vidigal T.H.D.A."/>
            <person name="Brescovit A.D."/>
            <person name="Santos A.J."/>
        </authorList>
    </citation>
    <scope>NUCLEOTIDE SEQUENCE</scope>
    <source>
        <tissue evidence="1">Shoot tissue taken approximately 20 cm above the soil surface</tissue>
    </source>
</reference>